<proteinExistence type="predicted"/>
<dbReference type="HOGENOM" id="CLU_101783_0_0_6"/>
<organism evidence="1">
    <name type="scientific">Xenorhabdus bovienii str. puntauvense</name>
    <dbReference type="NCBI Taxonomy" id="1398201"/>
    <lineage>
        <taxon>Bacteria</taxon>
        <taxon>Pseudomonadati</taxon>
        <taxon>Pseudomonadota</taxon>
        <taxon>Gammaproteobacteria</taxon>
        <taxon>Enterobacterales</taxon>
        <taxon>Morganellaceae</taxon>
        <taxon>Xenorhabdus</taxon>
    </lineage>
</organism>
<name>A0A077NEC1_XENBV</name>
<gene>
    <name evidence="1" type="ORF">XBP1_2210022</name>
</gene>
<accession>A0A077NEC1</accession>
<dbReference type="SUPFAM" id="SSF82109">
    <property type="entry name" value="MIR domain"/>
    <property type="match status" value="1"/>
</dbReference>
<dbReference type="InterPro" id="IPR036300">
    <property type="entry name" value="MIR_dom_sf"/>
</dbReference>
<dbReference type="Proteomes" id="UP000028511">
    <property type="component" value="Unassembled WGS sequence"/>
</dbReference>
<dbReference type="EMBL" id="CBSW010000137">
    <property type="protein sequence ID" value="CDG96748.1"/>
    <property type="molecule type" value="Genomic_DNA"/>
</dbReference>
<evidence type="ECO:0000313" key="1">
    <source>
        <dbReference type="EMBL" id="CDG96748.1"/>
    </source>
</evidence>
<comment type="caution">
    <text evidence="1">The sequence shown here is derived from an EMBL/GenBank/DDBJ whole genome shotgun (WGS) entry which is preliminary data.</text>
</comment>
<dbReference type="AlphaFoldDB" id="A0A077NEC1"/>
<dbReference type="RefSeq" id="WP_038203670.1">
    <property type="nucleotide sequence ID" value="NZ_CAWLWN010000190.1"/>
</dbReference>
<protein>
    <submittedName>
        <fullName evidence="1">Uncharacterized protein</fullName>
    </submittedName>
</protein>
<sequence length="187" mass="20618">MANVILYGDILHIKNRHENGSYLDVYGQSASLGEKYNVVTSVSSNRDTGSGSWQILSAESKSLGTEIYSGDTVFLVNFYRNNGGYLRVSGYAPSPELYNVYTADRPVNALDTAIWHIFTDTANEFDGKIREGNAIRLLNSFNNVHGGFLDTCWLVNQPGAVYKVYTSLLSDRGNGTGTWILSKAINQ</sequence>
<dbReference type="Gene3D" id="2.80.10.50">
    <property type="match status" value="1"/>
</dbReference>
<reference evidence="1" key="1">
    <citation type="submission" date="2013-07" db="EMBL/GenBank/DDBJ databases">
        <title>Sub-species coevolution in mutualistic symbiosis.</title>
        <authorList>
            <person name="Murfin K."/>
            <person name="Klassen J."/>
            <person name="Lee M."/>
            <person name="Forst S."/>
            <person name="Stock P."/>
            <person name="Goodrich-Blair H."/>
        </authorList>
    </citation>
    <scope>NUCLEOTIDE SEQUENCE [LARGE SCALE GENOMIC DNA]</scope>
    <source>
        <strain evidence="1">Puntauvense</strain>
    </source>
</reference>